<dbReference type="PANTHER" id="PTHR32004">
    <property type="entry name" value="TRNA LIGASE"/>
    <property type="match status" value="1"/>
</dbReference>
<dbReference type="AlphaFoldDB" id="M7PCU4"/>
<dbReference type="PANTHER" id="PTHR32004:SF1">
    <property type="entry name" value="TRNA LIGASE"/>
    <property type="match status" value="1"/>
</dbReference>
<dbReference type="InterPro" id="IPR015965">
    <property type="entry name" value="tRNA_lig_PDEase"/>
</dbReference>
<dbReference type="HOGENOM" id="CLU_010316_1_0_1"/>
<feature type="active site" description="N6-AMP-lysine intermediate" evidence="2">
    <location>
        <position position="118"/>
    </location>
</feature>
<dbReference type="InterPro" id="IPR015966">
    <property type="entry name" value="tRNA_lig_kin_fungi"/>
</dbReference>
<organism evidence="6 7">
    <name type="scientific">Pneumocystis murina (strain B123)</name>
    <name type="common">Mouse pneumocystis pneumonia agent</name>
    <name type="synonym">Pneumocystis carinii f. sp. muris</name>
    <dbReference type="NCBI Taxonomy" id="1069680"/>
    <lineage>
        <taxon>Eukaryota</taxon>
        <taxon>Fungi</taxon>
        <taxon>Dikarya</taxon>
        <taxon>Ascomycota</taxon>
        <taxon>Taphrinomycotina</taxon>
        <taxon>Pneumocystomycetes</taxon>
        <taxon>Pneumocystaceae</taxon>
        <taxon>Pneumocystis</taxon>
    </lineage>
</organism>
<dbReference type="SUPFAM" id="SSF52540">
    <property type="entry name" value="P-loop containing nucleoside triphosphate hydrolases"/>
    <property type="match status" value="1"/>
</dbReference>
<dbReference type="PIRSF" id="PIRSF019634">
    <property type="entry name" value="tRNA_lig_yeast"/>
    <property type="match status" value="1"/>
</dbReference>
<dbReference type="GO" id="GO:0005524">
    <property type="term" value="F:ATP binding"/>
    <property type="evidence" value="ECO:0007669"/>
    <property type="project" value="UniProtKB-UniRule"/>
</dbReference>
<feature type="domain" description="tRNA ligase phosphodiesterase" evidence="3">
    <location>
        <begin position="562"/>
        <end position="781"/>
    </location>
</feature>
<dbReference type="Pfam" id="PF08302">
    <property type="entry name" value="tRNA_lig_CPD"/>
    <property type="match status" value="1"/>
</dbReference>
<dbReference type="eggNOG" id="ENOG502QQB9">
    <property type="taxonomic scope" value="Eukaryota"/>
</dbReference>
<dbReference type="GO" id="GO:0004113">
    <property type="term" value="F:2',3'-cyclic-nucleotide 3'-phosphodiesterase activity"/>
    <property type="evidence" value="ECO:0007669"/>
    <property type="project" value="EnsemblFungi"/>
</dbReference>
<evidence type="ECO:0000256" key="2">
    <source>
        <dbReference type="PIRSR" id="PIRSR019634-50"/>
    </source>
</evidence>
<evidence type="ECO:0000256" key="1">
    <source>
        <dbReference type="PIRNR" id="PIRNR019634"/>
    </source>
</evidence>
<dbReference type="InterPro" id="IPR019039">
    <property type="entry name" value="T4-Rnl1-like_N"/>
</dbReference>
<dbReference type="GO" id="GO:0051730">
    <property type="term" value="F:GTP-dependent polyribonucleotide 5'-hydroxyl-kinase activity"/>
    <property type="evidence" value="ECO:0007669"/>
    <property type="project" value="EnsemblFungi"/>
</dbReference>
<proteinExistence type="inferred from homology"/>
<dbReference type="GO" id="GO:0005637">
    <property type="term" value="C:nuclear inner membrane"/>
    <property type="evidence" value="ECO:0007669"/>
    <property type="project" value="EnsemblFungi"/>
</dbReference>
<dbReference type="Gene3D" id="3.40.50.300">
    <property type="entry name" value="P-loop containing nucleotide triphosphate hydrolases"/>
    <property type="match status" value="1"/>
</dbReference>
<dbReference type="Pfam" id="PF08303">
    <property type="entry name" value="tRNA_lig_kinase"/>
    <property type="match status" value="1"/>
</dbReference>
<name>M7PCU4_PNEMU</name>
<protein>
    <recommendedName>
        <fullName evidence="1">tRNA ligase</fullName>
        <ecNumber evidence="1">6.5.1.3</ecNumber>
    </recommendedName>
</protein>
<evidence type="ECO:0000259" key="3">
    <source>
        <dbReference type="Pfam" id="PF08302"/>
    </source>
</evidence>
<comment type="caution">
    <text evidence="6">The sequence shown here is derived from an EMBL/GenBank/DDBJ whole genome shotgun (WGS) entry which is preliminary data.</text>
</comment>
<dbReference type="InterPro" id="IPR012387">
    <property type="entry name" value="Trl1_fun"/>
</dbReference>
<dbReference type="GO" id="GO:0003972">
    <property type="term" value="F:RNA ligase (ATP) activity"/>
    <property type="evidence" value="ECO:0007669"/>
    <property type="project" value="UniProtKB-UniRule"/>
</dbReference>
<keyword evidence="1" id="KW-0436">Ligase</keyword>
<dbReference type="RefSeq" id="XP_007875512.1">
    <property type="nucleotide sequence ID" value="XM_007877321.1"/>
</dbReference>
<dbReference type="EMBL" id="AFWA02000017">
    <property type="protein sequence ID" value="EMR08259.1"/>
    <property type="molecule type" value="Genomic_DNA"/>
</dbReference>
<dbReference type="GO" id="GO:0032056">
    <property type="term" value="P:positive regulation of translation in response to stress"/>
    <property type="evidence" value="ECO:0007669"/>
    <property type="project" value="EnsemblFungi"/>
</dbReference>
<sequence length="788" mass="90971">MSGSVKKENQETAHELISRIEKEVKKNENKKSKSISKHTFIYGDGVKIDSWKLPNFGFKKSSKLVTDIRGLFSITNDKNIHEIVIRGYNKFFAVNEVKETKWDSLEKHTIGPYALTLKENGCVIFVSALSDDSLIVASKNSMGPVANGTSVHAQVGETWLERHLSDSMHTRKQLARVLRQMNATLVFELCDDGFEEHIIEYPPEKRGLYLHGINLNEATFVTYEFDKVCLFAHNWGFRQVDYKIFQTLSELKYFLEDSEKTKSYYGREIEGFVIRCKSKLLDDIHFHDFFFKYKFKEPYFIYRRWRELTHAIISGTYKFNSNEDDITKKYVIWVRLLLKENPDFVEKYKQNHGIVALRKQFLKEYNYSPSDFSKKLVINCPLEDRNILLVPIATIGCGKTTLAFALSLLFGFKHIQNDDIPGKKAKIQKFVSAIVDALKHQHVVVADKNNHKYSERDELIRLVSERSPNTRFIALYYDHFDKNDDLVTRKEKLNEILKVTKARVLARGSNHQTIDASLNQGKTAIGIMNGFLSRFEPLDLNKEPDNLFEDSIILDPMKDTKFNLENVIKRLHEIAPKFVIKIPTASEIDSAIRIALNHFCPNKRSGLTLSHQKTGLLSQQKSQYFGIILKDDLAPYIEQIMKDQKKEVSAFWEHLKRSKRVQSTFHVTLIHISDKSKYPEIWQYYLSQMDSSGVVCSAQVEFTYLVWDSRIMALVAVILDMENKKIQSANPILHATIGTENKTIHPKEANDMLALWNFQTSHSNIHTLSLSPKHFDGTVALVDSFSTH</sequence>
<comment type="catalytic activity">
    <reaction evidence="1">
        <text>ATP + (ribonucleotide)n-3'-hydroxyl + 5'-phospho-(ribonucleotide)m = (ribonucleotide)n+m + AMP + diphosphate.</text>
        <dbReference type="EC" id="6.5.1.3"/>
    </reaction>
</comment>
<dbReference type="Proteomes" id="UP000011958">
    <property type="component" value="Unassembled WGS sequence"/>
</dbReference>
<evidence type="ECO:0000313" key="6">
    <source>
        <dbReference type="EMBL" id="EMR08259.1"/>
    </source>
</evidence>
<keyword evidence="1" id="KW-0819">tRNA processing</keyword>
<reference evidence="7" key="1">
    <citation type="journal article" date="2016" name="Nat. Commun.">
        <title>Genome analysis of three Pneumocystis species reveals adaptation mechanisms to life exclusively in mammalian hosts.</title>
        <authorList>
            <person name="Ma L."/>
            <person name="Chen Z."/>
            <person name="Huang D.W."/>
            <person name="Kutty G."/>
            <person name="Ishihara M."/>
            <person name="Wang H."/>
            <person name="Abouelleil A."/>
            <person name="Bishop L."/>
            <person name="Davey E."/>
            <person name="Deng R."/>
            <person name="Deng X."/>
            <person name="Fan L."/>
            <person name="Fantoni G."/>
            <person name="Fitzgerald M."/>
            <person name="Gogineni E."/>
            <person name="Goldberg J.M."/>
            <person name="Handley G."/>
            <person name="Hu X."/>
            <person name="Huber C."/>
            <person name="Jiao X."/>
            <person name="Jones K."/>
            <person name="Levin J.Z."/>
            <person name="Liu Y."/>
            <person name="Macdonald P."/>
            <person name="Melnikov A."/>
            <person name="Raley C."/>
            <person name="Sassi M."/>
            <person name="Sherman B.T."/>
            <person name="Song X."/>
            <person name="Sykes S."/>
            <person name="Tran B."/>
            <person name="Walsh L."/>
            <person name="Xia Y."/>
            <person name="Yang J."/>
            <person name="Young S."/>
            <person name="Zeng Q."/>
            <person name="Zheng X."/>
            <person name="Stephens R."/>
            <person name="Nusbaum C."/>
            <person name="Birren B.W."/>
            <person name="Azadi P."/>
            <person name="Lempicki R.A."/>
            <person name="Cuomo C.A."/>
            <person name="Kovacs J.A."/>
        </authorList>
    </citation>
    <scope>NUCLEOTIDE SEQUENCE [LARGE SCALE GENOMIC DNA]</scope>
    <source>
        <strain evidence="7">B123</strain>
    </source>
</reference>
<dbReference type="GeneID" id="19897113"/>
<dbReference type="InterPro" id="IPR027417">
    <property type="entry name" value="P-loop_NTPase"/>
</dbReference>
<dbReference type="OMA" id="FQDWDYK"/>
<dbReference type="GO" id="GO:2000622">
    <property type="term" value="P:regulation of nuclear-transcribed mRNA catabolic process, nonsense-mediated decay"/>
    <property type="evidence" value="ECO:0007669"/>
    <property type="project" value="EnsemblFungi"/>
</dbReference>
<feature type="domain" description="tRNA ligase kinase" evidence="4">
    <location>
        <begin position="388"/>
        <end position="555"/>
    </location>
</feature>
<dbReference type="STRING" id="1069680.M7PCU4"/>
<comment type="similarity">
    <text evidence="1">Belongs to the TRL1 family.</text>
</comment>
<dbReference type="VEuPathDB" id="FungiDB:PNEG_03426"/>
<evidence type="ECO:0000259" key="5">
    <source>
        <dbReference type="Pfam" id="PF09511"/>
    </source>
</evidence>
<dbReference type="GO" id="GO:0036498">
    <property type="term" value="P:IRE1-mediated unfolded protein response"/>
    <property type="evidence" value="ECO:0007669"/>
    <property type="project" value="EnsemblFungi"/>
</dbReference>
<dbReference type="GO" id="GO:0070966">
    <property type="term" value="P:nuclear-transcribed mRNA catabolic process, no-go decay"/>
    <property type="evidence" value="ECO:0007669"/>
    <property type="project" value="EnsemblFungi"/>
</dbReference>
<dbReference type="Pfam" id="PF09511">
    <property type="entry name" value="RNA_lig_T4_1"/>
    <property type="match status" value="1"/>
</dbReference>
<dbReference type="OrthoDB" id="276239at2759"/>
<feature type="domain" description="T4 RNA ligase 1-like N-terminal" evidence="5">
    <location>
        <begin position="68"/>
        <end position="300"/>
    </location>
</feature>
<dbReference type="GO" id="GO:0005737">
    <property type="term" value="C:cytoplasm"/>
    <property type="evidence" value="ECO:0007669"/>
    <property type="project" value="EnsemblFungi"/>
</dbReference>
<evidence type="ECO:0000313" key="7">
    <source>
        <dbReference type="Proteomes" id="UP000011958"/>
    </source>
</evidence>
<evidence type="ECO:0000259" key="4">
    <source>
        <dbReference type="Pfam" id="PF08303"/>
    </source>
</evidence>
<gene>
    <name evidence="6" type="ORF">PNEG_03426</name>
</gene>
<dbReference type="GO" id="GO:0006388">
    <property type="term" value="P:tRNA splicing, via endonucleolytic cleavage and ligation"/>
    <property type="evidence" value="ECO:0007669"/>
    <property type="project" value="UniProtKB-UniRule"/>
</dbReference>
<keyword evidence="7" id="KW-1185">Reference proteome</keyword>
<dbReference type="EC" id="6.5.1.3" evidence="1"/>
<accession>M7PCU4</accession>